<dbReference type="GO" id="GO:0005506">
    <property type="term" value="F:iron ion binding"/>
    <property type="evidence" value="ECO:0007669"/>
    <property type="project" value="InterPro"/>
</dbReference>
<dbReference type="Pfam" id="PF00067">
    <property type="entry name" value="p450"/>
    <property type="match status" value="1"/>
</dbReference>
<feature type="compositionally biased region" description="Low complexity" evidence="3">
    <location>
        <begin position="13"/>
        <end position="24"/>
    </location>
</feature>
<dbReference type="PRINTS" id="PR00385">
    <property type="entry name" value="P450"/>
</dbReference>
<feature type="region of interest" description="Disordered" evidence="3">
    <location>
        <begin position="1"/>
        <end position="28"/>
    </location>
</feature>
<dbReference type="AlphaFoldDB" id="A0A6J7CGI2"/>
<evidence type="ECO:0000256" key="3">
    <source>
        <dbReference type="SAM" id="MobiDB-lite"/>
    </source>
</evidence>
<name>A0A6J7CGI2_9ZZZZ</name>
<dbReference type="PANTHER" id="PTHR24305:SF166">
    <property type="entry name" value="CYTOCHROME P450 12A4, MITOCHONDRIAL-RELATED"/>
    <property type="match status" value="1"/>
</dbReference>
<accession>A0A6J7CGI2</accession>
<evidence type="ECO:0000256" key="2">
    <source>
        <dbReference type="ARBA" id="ARBA00010617"/>
    </source>
</evidence>
<dbReference type="InterPro" id="IPR036396">
    <property type="entry name" value="Cyt_P450_sf"/>
</dbReference>
<comment type="cofactor">
    <cofactor evidence="1">
        <name>heme</name>
        <dbReference type="ChEBI" id="CHEBI:30413"/>
    </cofactor>
</comment>
<dbReference type="SUPFAM" id="SSF48264">
    <property type="entry name" value="Cytochrome P450"/>
    <property type="match status" value="1"/>
</dbReference>
<evidence type="ECO:0000313" key="4">
    <source>
        <dbReference type="EMBL" id="CAB4857367.1"/>
    </source>
</evidence>
<dbReference type="InterPro" id="IPR017972">
    <property type="entry name" value="Cyt_P450_CS"/>
</dbReference>
<reference evidence="4" key="1">
    <citation type="submission" date="2020-05" db="EMBL/GenBank/DDBJ databases">
        <authorList>
            <person name="Chiriac C."/>
            <person name="Salcher M."/>
            <person name="Ghai R."/>
            <person name="Kavagutti S V."/>
        </authorList>
    </citation>
    <scope>NUCLEOTIDE SEQUENCE</scope>
</reference>
<dbReference type="GO" id="GO:0004497">
    <property type="term" value="F:monooxygenase activity"/>
    <property type="evidence" value="ECO:0007669"/>
    <property type="project" value="InterPro"/>
</dbReference>
<evidence type="ECO:0000256" key="1">
    <source>
        <dbReference type="ARBA" id="ARBA00001971"/>
    </source>
</evidence>
<dbReference type="InterPro" id="IPR001128">
    <property type="entry name" value="Cyt_P450"/>
</dbReference>
<dbReference type="GO" id="GO:0016705">
    <property type="term" value="F:oxidoreductase activity, acting on paired donors, with incorporation or reduction of molecular oxygen"/>
    <property type="evidence" value="ECO:0007669"/>
    <property type="project" value="InterPro"/>
</dbReference>
<dbReference type="InterPro" id="IPR002401">
    <property type="entry name" value="Cyt_P450_E_grp-I"/>
</dbReference>
<organism evidence="4">
    <name type="scientific">freshwater metagenome</name>
    <dbReference type="NCBI Taxonomy" id="449393"/>
    <lineage>
        <taxon>unclassified sequences</taxon>
        <taxon>metagenomes</taxon>
        <taxon>ecological metagenomes</taxon>
    </lineage>
</organism>
<comment type="similarity">
    <text evidence="2">Belongs to the cytochrome P450 family.</text>
</comment>
<dbReference type="GO" id="GO:0020037">
    <property type="term" value="F:heme binding"/>
    <property type="evidence" value="ECO:0007669"/>
    <property type="project" value="InterPro"/>
</dbReference>
<dbReference type="CDD" id="cd20620">
    <property type="entry name" value="CYP132-like"/>
    <property type="match status" value="1"/>
</dbReference>
<dbReference type="Gene3D" id="1.10.630.10">
    <property type="entry name" value="Cytochrome P450"/>
    <property type="match status" value="1"/>
</dbReference>
<proteinExistence type="inferred from homology"/>
<dbReference type="InterPro" id="IPR050121">
    <property type="entry name" value="Cytochrome_P450_monoxygenase"/>
</dbReference>
<gene>
    <name evidence="4" type="ORF">UFOPK3402_00025</name>
</gene>
<dbReference type="PRINTS" id="PR00463">
    <property type="entry name" value="EP450I"/>
</dbReference>
<protein>
    <submittedName>
        <fullName evidence="4">Unannotated protein</fullName>
    </submittedName>
</protein>
<dbReference type="PANTHER" id="PTHR24305">
    <property type="entry name" value="CYTOCHROME P450"/>
    <property type="match status" value="1"/>
</dbReference>
<sequence length="458" mass="50185">MSSRPVPKRSYLGTPATAAGPTGPEMLGGFRDIRSNPLGYLERAWREHGDVVQFPIPRPPSYLVNDPGGVRRVLVDHARQYGKSTIQYRALSLVTGEGLLTSDGDIWRRQRRLVQPAFHHETLGQLTGHVEHATTAVVDDWSRQPDGCLVDIDAAMMHATLEVVGHALFGSDLSDDAEALAGATLDALDVVIARARVPITPPSWIPTPANRRLAAANRVLDDSVGRMLEERATGRSMSHDMLDMLMAVRDEDGAGLTSADIRNQMVTFMVAGHETVASALTWAWALLAAHPDEQAALHAEVDAVVGDAPMTVEDYQRLTRTRAVFDEALRLYPPAWLITRKALADDEVGERSMPAGSLVIMSPYLLHRHPDLWLEPEAFRPARFIDHDIDRASFMPFGAGPRMCIGRDFAYVEGVLMLARLASRFAVRYPQGAGLPAADPLVTIRPAGGLRLEVSRRA</sequence>
<dbReference type="EMBL" id="CAFBLS010000002">
    <property type="protein sequence ID" value="CAB4857367.1"/>
    <property type="molecule type" value="Genomic_DNA"/>
</dbReference>
<dbReference type="PROSITE" id="PS00086">
    <property type="entry name" value="CYTOCHROME_P450"/>
    <property type="match status" value="1"/>
</dbReference>